<sequence>MDKLDYIPWRRTSIFKTDKEETKLYVASIKGEGIFRISGVGAFLWARIDGNATIRELGEKITENFTGASIDQINRDVCLLLDQMAEKDLIVYNWDPLA</sequence>
<dbReference type="RefSeq" id="WP_128753317.1">
    <property type="nucleotide sequence ID" value="NZ_CP035282.1"/>
</dbReference>
<organism evidence="1 2">
    <name type="scientific">Acidilutibacter cellobiosedens</name>
    <dbReference type="NCBI Taxonomy" id="2507161"/>
    <lineage>
        <taxon>Bacteria</taxon>
        <taxon>Bacillati</taxon>
        <taxon>Bacillota</taxon>
        <taxon>Tissierellia</taxon>
        <taxon>Tissierellales</taxon>
        <taxon>Acidilutibacteraceae</taxon>
        <taxon>Acidilutibacter</taxon>
    </lineage>
</organism>
<evidence type="ECO:0000313" key="1">
    <source>
        <dbReference type="EMBL" id="QAT63123.1"/>
    </source>
</evidence>
<accession>A0A410QGC3</accession>
<protein>
    <submittedName>
        <fullName evidence="1">PqqD family protein</fullName>
    </submittedName>
</protein>
<dbReference type="EMBL" id="CP035282">
    <property type="protein sequence ID" value="QAT63123.1"/>
    <property type="molecule type" value="Genomic_DNA"/>
</dbReference>
<dbReference type="Pfam" id="PF05402">
    <property type="entry name" value="PqqD"/>
    <property type="match status" value="1"/>
</dbReference>
<dbReference type="Gene3D" id="1.10.10.1150">
    <property type="entry name" value="Coenzyme PQQ synthesis protein D (PqqD)"/>
    <property type="match status" value="1"/>
</dbReference>
<proteinExistence type="predicted"/>
<dbReference type="OrthoDB" id="308521at2"/>
<keyword evidence="2" id="KW-1185">Reference proteome</keyword>
<dbReference type="InterPro" id="IPR041881">
    <property type="entry name" value="PqqD_sf"/>
</dbReference>
<dbReference type="KEGG" id="spoa:EQM13_16880"/>
<dbReference type="Proteomes" id="UP000287969">
    <property type="component" value="Chromosome"/>
</dbReference>
<gene>
    <name evidence="1" type="ORF">EQM13_16880</name>
</gene>
<evidence type="ECO:0000313" key="2">
    <source>
        <dbReference type="Proteomes" id="UP000287969"/>
    </source>
</evidence>
<dbReference type="InterPro" id="IPR008792">
    <property type="entry name" value="PQQD"/>
</dbReference>
<name>A0A410QGC3_9FIRM</name>
<dbReference type="AlphaFoldDB" id="A0A410QGC3"/>
<reference evidence="2" key="1">
    <citation type="submission" date="2019-01" db="EMBL/GenBank/DDBJ databases">
        <title>Draft genomes of a novel of Sporanaerobacter strains.</title>
        <authorList>
            <person name="Ma S."/>
        </authorList>
    </citation>
    <scope>NUCLEOTIDE SEQUENCE [LARGE SCALE GENOMIC DNA]</scope>
    <source>
        <strain evidence="2">NJN-17</strain>
    </source>
</reference>